<evidence type="ECO:0008006" key="4">
    <source>
        <dbReference type="Google" id="ProtNLM"/>
    </source>
</evidence>
<dbReference type="PANTHER" id="PTHR45819:SF2">
    <property type="entry name" value="ARF-GAP WITH GTPASE, ANK REPEAT AND PH DOMAIN-CONTAINING PROTEIN 3"/>
    <property type="match status" value="1"/>
</dbReference>
<organism evidence="2 3">
    <name type="scientific">Cirrhinus mrigala</name>
    <name type="common">Mrigala</name>
    <dbReference type="NCBI Taxonomy" id="683832"/>
    <lineage>
        <taxon>Eukaryota</taxon>
        <taxon>Metazoa</taxon>
        <taxon>Chordata</taxon>
        <taxon>Craniata</taxon>
        <taxon>Vertebrata</taxon>
        <taxon>Euteleostomi</taxon>
        <taxon>Actinopterygii</taxon>
        <taxon>Neopterygii</taxon>
        <taxon>Teleostei</taxon>
        <taxon>Ostariophysi</taxon>
        <taxon>Cypriniformes</taxon>
        <taxon>Cyprinidae</taxon>
        <taxon>Labeoninae</taxon>
        <taxon>Labeonini</taxon>
        <taxon>Cirrhinus</taxon>
    </lineage>
</organism>
<evidence type="ECO:0000313" key="2">
    <source>
        <dbReference type="EMBL" id="KAL0156359.1"/>
    </source>
</evidence>
<gene>
    <name evidence="2" type="ORF">M9458_047605</name>
</gene>
<keyword evidence="3" id="KW-1185">Reference proteome</keyword>
<reference evidence="2 3" key="1">
    <citation type="submission" date="2024-05" db="EMBL/GenBank/DDBJ databases">
        <title>Genome sequencing and assembly of Indian major carp, Cirrhinus mrigala (Hamilton, 1822).</title>
        <authorList>
            <person name="Mohindra V."/>
            <person name="Chowdhury L.M."/>
            <person name="Lal K."/>
            <person name="Jena J.K."/>
        </authorList>
    </citation>
    <scope>NUCLEOTIDE SEQUENCE [LARGE SCALE GENOMIC DNA]</scope>
    <source>
        <strain evidence="2">CM1030</strain>
        <tissue evidence="2">Blood</tissue>
    </source>
</reference>
<dbReference type="GO" id="GO:0008270">
    <property type="term" value="F:zinc ion binding"/>
    <property type="evidence" value="ECO:0007669"/>
    <property type="project" value="UniProtKB-KW"/>
</dbReference>
<name>A0ABD0N2H5_CIRMR</name>
<accession>A0ABD0N2H5</accession>
<dbReference type="PANTHER" id="PTHR45819">
    <property type="entry name" value="CENTAURIN-GAMMA-1A"/>
    <property type="match status" value="1"/>
</dbReference>
<sequence length="50" mass="5697">FAAWVDAVVFVFSLEDEISFQTVYNYFLRLSSYRNTAEVPMVLVGTQGES</sequence>
<keyword evidence="1" id="KW-0479">Metal-binding</keyword>
<dbReference type="Gene3D" id="3.40.50.300">
    <property type="entry name" value="P-loop containing nucleotide triphosphate hydrolases"/>
    <property type="match status" value="1"/>
</dbReference>
<dbReference type="SUPFAM" id="SSF52540">
    <property type="entry name" value="P-loop containing nucleoside triphosphate hydrolases"/>
    <property type="match status" value="1"/>
</dbReference>
<evidence type="ECO:0000313" key="3">
    <source>
        <dbReference type="Proteomes" id="UP001529510"/>
    </source>
</evidence>
<evidence type="ECO:0000256" key="1">
    <source>
        <dbReference type="ARBA" id="ARBA00022771"/>
    </source>
</evidence>
<proteinExistence type="predicted"/>
<comment type="caution">
    <text evidence="2">The sequence shown here is derived from an EMBL/GenBank/DDBJ whole genome shotgun (WGS) entry which is preliminary data.</text>
</comment>
<dbReference type="Proteomes" id="UP001529510">
    <property type="component" value="Unassembled WGS sequence"/>
</dbReference>
<dbReference type="InterPro" id="IPR051282">
    <property type="entry name" value="Arf-GAP_GTPase_ANK_PH"/>
</dbReference>
<keyword evidence="1" id="KW-0862">Zinc</keyword>
<dbReference type="InterPro" id="IPR027417">
    <property type="entry name" value="P-loop_NTPase"/>
</dbReference>
<protein>
    <recommendedName>
        <fullName evidence="4">Arf-GAP with GTPase, ANK repeat and PH domain-containing protein 3</fullName>
    </recommendedName>
</protein>
<dbReference type="EMBL" id="JAMKFB020000024">
    <property type="protein sequence ID" value="KAL0156359.1"/>
    <property type="molecule type" value="Genomic_DNA"/>
</dbReference>
<feature type="non-terminal residue" evidence="2">
    <location>
        <position position="1"/>
    </location>
</feature>
<dbReference type="AlphaFoldDB" id="A0ABD0N2H5"/>
<keyword evidence="1" id="KW-0863">Zinc-finger</keyword>